<dbReference type="SUPFAM" id="SSF69318">
    <property type="entry name" value="Integrin alpha N-terminal domain"/>
    <property type="match status" value="1"/>
</dbReference>
<feature type="compositionally biased region" description="Basic and acidic residues" evidence="2">
    <location>
        <begin position="827"/>
        <end position="837"/>
    </location>
</feature>
<dbReference type="Gene3D" id="3.30.465.10">
    <property type="match status" value="1"/>
</dbReference>
<comment type="caution">
    <text evidence="4">The sequence shown here is derived from an EMBL/GenBank/DDBJ whole genome shotgun (WGS) entry which is preliminary data.</text>
</comment>
<dbReference type="InterPro" id="IPR028994">
    <property type="entry name" value="Integrin_alpha_N"/>
</dbReference>
<evidence type="ECO:0000313" key="4">
    <source>
        <dbReference type="EMBL" id="NYI04565.1"/>
    </source>
</evidence>
<dbReference type="RefSeq" id="WP_179813439.1">
    <property type="nucleotide sequence ID" value="NZ_JACBZD010000001.1"/>
</dbReference>
<organism evidence="4 5">
    <name type="scientific">Allostreptomyces psammosilenae</name>
    <dbReference type="NCBI Taxonomy" id="1892865"/>
    <lineage>
        <taxon>Bacteria</taxon>
        <taxon>Bacillati</taxon>
        <taxon>Actinomycetota</taxon>
        <taxon>Actinomycetes</taxon>
        <taxon>Kitasatosporales</taxon>
        <taxon>Streptomycetaceae</taxon>
        <taxon>Allostreptomyces</taxon>
    </lineage>
</organism>
<dbReference type="GO" id="GO:0016020">
    <property type="term" value="C:membrane"/>
    <property type="evidence" value="ECO:0007669"/>
    <property type="project" value="InterPro"/>
</dbReference>
<dbReference type="Pfam" id="PF04030">
    <property type="entry name" value="ALO"/>
    <property type="match status" value="1"/>
</dbReference>
<evidence type="ECO:0000256" key="2">
    <source>
        <dbReference type="SAM" id="MobiDB-lite"/>
    </source>
</evidence>
<proteinExistence type="predicted"/>
<dbReference type="InterPro" id="IPR036318">
    <property type="entry name" value="FAD-bd_PCMH-like_sf"/>
</dbReference>
<dbReference type="SUPFAM" id="SSF56176">
    <property type="entry name" value="FAD-binding/transporter-associated domain-like"/>
    <property type="match status" value="1"/>
</dbReference>
<dbReference type="InterPro" id="IPR016167">
    <property type="entry name" value="FAD-bd_PCMH_sub1"/>
</dbReference>
<reference evidence="4 5" key="1">
    <citation type="submission" date="2020-07" db="EMBL/GenBank/DDBJ databases">
        <title>Sequencing the genomes of 1000 actinobacteria strains.</title>
        <authorList>
            <person name="Klenk H.-P."/>
        </authorList>
    </citation>
    <scope>NUCLEOTIDE SEQUENCE [LARGE SCALE GENOMIC DNA]</scope>
    <source>
        <strain evidence="4 5">DSM 42178</strain>
    </source>
</reference>
<accession>A0A852ZRX8</accession>
<dbReference type="GO" id="GO:0071949">
    <property type="term" value="F:FAD binding"/>
    <property type="evidence" value="ECO:0007669"/>
    <property type="project" value="InterPro"/>
</dbReference>
<dbReference type="InterPro" id="IPR006094">
    <property type="entry name" value="Oxid_FAD_bind_N"/>
</dbReference>
<feature type="region of interest" description="Disordered" evidence="2">
    <location>
        <begin position="801"/>
        <end position="837"/>
    </location>
</feature>
<dbReference type="PANTHER" id="PTHR43762:SF1">
    <property type="entry name" value="D-ARABINONO-1,4-LACTONE OXIDASE"/>
    <property type="match status" value="1"/>
</dbReference>
<sequence length="977" mass="105007">MTALGVLGLDDGLVARAVHPRGRWIDGWNLHPTHHHVRAVADLDGDGRSEAVITSDWGVGILQHDGRAFRCPFGAARDTVFGEWRYDATTRPGRDRVMAAANLTGSANPELLVWSGTGMAALSRTETGLTSSRLHPNGTRLGGWVLSTEDNHFWGTGRFGTDARQAMVLTSPWGLGVISLARGTHLVMVPTGTRLGGWTLRTDTDQVRLIADLDGDGRDELLVTGRTGIAVLKPQDGGLVPLAVHRTGENLSGYLVGPGTFPGADLLRPGGAEEIVVNDHRGLHVLGLAGNRLERRAFAANGSRIDGWLVDPAVNHLLPAGDLTGDGGADFVVRSPWGIGVLGLDADHRFRCRALHPYGAALGDWRLASGDVIAGAGSFTRRDRRELLVVKPWDAPEDTPRFVRTEFVNWHRNIRRSLPTARPTDLAQLVSAVRRAGPRVGVAGSGWSFTDCAVDAGTRSLIDTSGLGEVLQGVLPDALDDQPGRRDRHLVHVEAGIKVHELNRRLDRLGLALPTLGGSRGQSLAGVLSTGVHGSDVSLPPIADAVRAIHLVGAGGRQWWIEPATAPLTTREGIDRAKARGALDPSLRQVWDDQWFNAALVAMGCAGVIYSVVLQCRPAFRLRSTTTAEPWSRAQRRVADLSLPDRRPRYLEINVNPADHSCRVVVREETTEPVRLPAASAAPSVGAVAAAVGLVGPGALGVLPAAIGAYVARTTAEIGALLAVPVAGPVLAAQRTEQALRPVEDAHRLLLELNLAAVDPHDPRRVADVLPTAINLLWAIGAFVVPGRALVDRLQSTLTAQQRPEGTTVGPSFRVMTGQPDSAEDGSQNHDETERLVESHEYAVPASRAVAFVDRLLSVIGGLRAGPDALIANLNLRFTARSRATLAMQRFDRTCHVEIYTFRGLRGNDAFRARLGEVVREFAAVPHWGQFHSPTEATPWARDGALDRWRTVMRALSEGDESFWSDFARARGLLPGE</sequence>
<gene>
    <name evidence="4" type="ORF">FHU37_001508</name>
</gene>
<dbReference type="PROSITE" id="PS51387">
    <property type="entry name" value="FAD_PCMH"/>
    <property type="match status" value="1"/>
</dbReference>
<keyword evidence="1" id="KW-0560">Oxidoreductase</keyword>
<dbReference type="GO" id="GO:0003885">
    <property type="term" value="F:D-arabinono-1,4-lactone oxidase activity"/>
    <property type="evidence" value="ECO:0007669"/>
    <property type="project" value="InterPro"/>
</dbReference>
<dbReference type="InterPro" id="IPR016169">
    <property type="entry name" value="FAD-bd_PCMH_sub2"/>
</dbReference>
<name>A0A852ZRX8_9ACTN</name>
<dbReference type="Proteomes" id="UP000567795">
    <property type="component" value="Unassembled WGS sequence"/>
</dbReference>
<dbReference type="InterPro" id="IPR007173">
    <property type="entry name" value="ALO_C"/>
</dbReference>
<dbReference type="AlphaFoldDB" id="A0A852ZRX8"/>
<evidence type="ECO:0000256" key="1">
    <source>
        <dbReference type="ARBA" id="ARBA00023002"/>
    </source>
</evidence>
<dbReference type="EMBL" id="JACBZD010000001">
    <property type="protein sequence ID" value="NYI04565.1"/>
    <property type="molecule type" value="Genomic_DNA"/>
</dbReference>
<keyword evidence="5" id="KW-1185">Reference proteome</keyword>
<dbReference type="Gene3D" id="3.30.43.10">
    <property type="entry name" value="Uridine Diphospho-n-acetylenolpyruvylglucosamine Reductase, domain 2"/>
    <property type="match status" value="1"/>
</dbReference>
<dbReference type="InterPro" id="IPR010031">
    <property type="entry name" value="FAD_lactone_oxidase-like"/>
</dbReference>
<feature type="domain" description="FAD-binding PCMH-type" evidence="3">
    <location>
        <begin position="413"/>
        <end position="619"/>
    </location>
</feature>
<evidence type="ECO:0000259" key="3">
    <source>
        <dbReference type="PROSITE" id="PS51387"/>
    </source>
</evidence>
<dbReference type="InterPro" id="IPR016166">
    <property type="entry name" value="FAD-bd_PCMH"/>
</dbReference>
<dbReference type="Gene3D" id="3.30.70.2520">
    <property type="match status" value="1"/>
</dbReference>
<dbReference type="PANTHER" id="PTHR43762">
    <property type="entry name" value="L-GULONOLACTONE OXIDASE"/>
    <property type="match status" value="1"/>
</dbReference>
<protein>
    <recommendedName>
        <fullName evidence="3">FAD-binding PCMH-type domain-containing protein</fullName>
    </recommendedName>
</protein>
<dbReference type="Pfam" id="PF01565">
    <property type="entry name" value="FAD_binding_4"/>
    <property type="match status" value="1"/>
</dbReference>
<evidence type="ECO:0000313" key="5">
    <source>
        <dbReference type="Proteomes" id="UP000567795"/>
    </source>
</evidence>